<dbReference type="InterPro" id="IPR006311">
    <property type="entry name" value="TAT_signal"/>
</dbReference>
<reference evidence="7" key="1">
    <citation type="journal article" date="2020" name="mSystems">
        <title>Genome- and Community-Level Interaction Insights into Carbon Utilization and Element Cycling Functions of Hydrothermarchaeota in Hydrothermal Sediment.</title>
        <authorList>
            <person name="Zhou Z."/>
            <person name="Liu Y."/>
            <person name="Xu W."/>
            <person name="Pan J."/>
            <person name="Luo Z.H."/>
            <person name="Li M."/>
        </authorList>
    </citation>
    <scope>NUCLEOTIDE SEQUENCE [LARGE SCALE GENOMIC DNA]</scope>
    <source>
        <strain evidence="7">SpSt-769</strain>
    </source>
</reference>
<evidence type="ECO:0000256" key="2">
    <source>
        <dbReference type="ARBA" id="ARBA00022448"/>
    </source>
</evidence>
<dbReference type="CDD" id="cd06330">
    <property type="entry name" value="PBP1_As_SBP-like"/>
    <property type="match status" value="1"/>
</dbReference>
<evidence type="ECO:0000313" key="7">
    <source>
        <dbReference type="EMBL" id="HGH60511.1"/>
    </source>
</evidence>
<dbReference type="PROSITE" id="PS51318">
    <property type="entry name" value="TAT"/>
    <property type="match status" value="1"/>
</dbReference>
<dbReference type="SUPFAM" id="SSF53822">
    <property type="entry name" value="Periplasmic binding protein-like I"/>
    <property type="match status" value="1"/>
</dbReference>
<dbReference type="PRINTS" id="PR00337">
    <property type="entry name" value="LEUILEVALBP"/>
</dbReference>
<dbReference type="InterPro" id="IPR028082">
    <property type="entry name" value="Peripla_BP_I"/>
</dbReference>
<keyword evidence="5" id="KW-0411">Iron-sulfur</keyword>
<evidence type="ECO:0000256" key="3">
    <source>
        <dbReference type="ARBA" id="ARBA00022729"/>
    </source>
</evidence>
<dbReference type="PANTHER" id="PTHR30483:SF37">
    <property type="entry name" value="ABC TRANSPORTER SUBSTRATE-BINDING PROTEIN"/>
    <property type="match status" value="1"/>
</dbReference>
<accession>A0A7C4ET22</accession>
<evidence type="ECO:0000256" key="1">
    <source>
        <dbReference type="ARBA" id="ARBA00010062"/>
    </source>
</evidence>
<dbReference type="Gene3D" id="3.40.50.2300">
    <property type="match status" value="2"/>
</dbReference>
<comment type="caution">
    <text evidence="7">The sequence shown here is derived from an EMBL/GenBank/DDBJ whole genome shotgun (WGS) entry which is preliminary data.</text>
</comment>
<evidence type="ECO:0000256" key="4">
    <source>
        <dbReference type="ARBA" id="ARBA00022970"/>
    </source>
</evidence>
<feature type="domain" description="Leucine-binding protein" evidence="6">
    <location>
        <begin position="44"/>
        <end position="384"/>
    </location>
</feature>
<dbReference type="EMBL" id="DTGT01000137">
    <property type="protein sequence ID" value="HGH60511.1"/>
    <property type="molecule type" value="Genomic_DNA"/>
</dbReference>
<protein>
    <recommendedName>
        <fullName evidence="6">Leucine-binding protein domain-containing protein</fullName>
    </recommendedName>
</protein>
<comment type="similarity">
    <text evidence="1">Belongs to the leucine-binding protein family.</text>
</comment>
<keyword evidence="2" id="KW-0813">Transport</keyword>
<organism evidence="7">
    <name type="scientific">Desulfomonile tiedjei</name>
    <dbReference type="NCBI Taxonomy" id="2358"/>
    <lineage>
        <taxon>Bacteria</taxon>
        <taxon>Pseudomonadati</taxon>
        <taxon>Thermodesulfobacteriota</taxon>
        <taxon>Desulfomonilia</taxon>
        <taxon>Desulfomonilales</taxon>
        <taxon>Desulfomonilaceae</taxon>
        <taxon>Desulfomonile</taxon>
    </lineage>
</organism>
<evidence type="ECO:0000256" key="5">
    <source>
        <dbReference type="ARBA" id="ARBA00023014"/>
    </source>
</evidence>
<dbReference type="InterPro" id="IPR028081">
    <property type="entry name" value="Leu-bd"/>
</dbReference>
<dbReference type="InterPro" id="IPR051010">
    <property type="entry name" value="BCAA_transport"/>
</dbReference>
<sequence>MDNGGIKRRDFFKVGLVTAAAAALGPGVMKPVGLWAASPKIKGPIKVGYQAVLSGTLAGYGEFHKMGALMAMEEINAAGGIAGNKLEIEIRDSTLAAPAAIQNIRYFVDSWGADLLAGIDSSGQALAVAPVVGQLDKVLMVTHAATEKLTEDEVFKKGIKQVFRMVTPTYQDGNAAAFVAKDLPATTWATINPKYEYGFTTWKMFQDTLTKLKPGVKFVGESWAPFGTTDFRPHINTIMDAKPEGLYSVVWAGELITMIKQAKQAGLFDNIKHVLLPVGAAMDVLEGLGAEMPDNIWISGRYFFLYPDNDKNKEWVANFKKRWNHYPAYVSEAAYSTMYAFKKAIEASGSKDTAQVIQALEGMELDSPAGKRVFRKEDHQAMYDVPWGLTVASPNYPFKIMGKQIVVPAKECFNRPPFEGDACKPPFKS</sequence>
<evidence type="ECO:0000259" key="6">
    <source>
        <dbReference type="Pfam" id="PF13458"/>
    </source>
</evidence>
<keyword evidence="4" id="KW-0029">Amino-acid transport</keyword>
<name>A0A7C4ET22_9BACT</name>
<dbReference type="GO" id="GO:0051536">
    <property type="term" value="F:iron-sulfur cluster binding"/>
    <property type="evidence" value="ECO:0007669"/>
    <property type="project" value="UniProtKB-KW"/>
</dbReference>
<proteinExistence type="inferred from homology"/>
<dbReference type="GO" id="GO:0006865">
    <property type="term" value="P:amino acid transport"/>
    <property type="evidence" value="ECO:0007669"/>
    <property type="project" value="UniProtKB-KW"/>
</dbReference>
<dbReference type="PANTHER" id="PTHR30483">
    <property type="entry name" value="LEUCINE-SPECIFIC-BINDING PROTEIN"/>
    <property type="match status" value="1"/>
</dbReference>
<dbReference type="AlphaFoldDB" id="A0A7C4ET22"/>
<keyword evidence="5" id="KW-0408">Iron</keyword>
<dbReference type="InterPro" id="IPR000709">
    <property type="entry name" value="Leu_Ile_Val-bd"/>
</dbReference>
<gene>
    <name evidence="7" type="ORF">ENV54_04345</name>
</gene>
<keyword evidence="5" id="KW-0479">Metal-binding</keyword>
<keyword evidence="3" id="KW-0732">Signal</keyword>
<dbReference type="Pfam" id="PF13458">
    <property type="entry name" value="Peripla_BP_6"/>
    <property type="match status" value="1"/>
</dbReference>